<feature type="repeat" description="ANK" evidence="3">
    <location>
        <begin position="409"/>
        <end position="441"/>
    </location>
</feature>
<dbReference type="PRINTS" id="PR01415">
    <property type="entry name" value="ANKYRIN"/>
</dbReference>
<evidence type="ECO:0000313" key="5">
    <source>
        <dbReference type="EMBL" id="KAK4763246.1"/>
    </source>
</evidence>
<keyword evidence="2 3" id="KW-0040">ANK repeat</keyword>
<dbReference type="Gene3D" id="1.25.40.20">
    <property type="entry name" value="Ankyrin repeat-containing domain"/>
    <property type="match status" value="3"/>
</dbReference>
<dbReference type="InterPro" id="IPR050889">
    <property type="entry name" value="Dendritic_Spine_Reg/Scaffold"/>
</dbReference>
<dbReference type="SMART" id="SM00248">
    <property type="entry name" value="ANK"/>
    <property type="match status" value="7"/>
</dbReference>
<name>A0AAN7QBN2_TRANT</name>
<dbReference type="Pfam" id="PF12796">
    <property type="entry name" value="Ank_2"/>
    <property type="match status" value="2"/>
</dbReference>
<dbReference type="PROSITE" id="PS50202">
    <property type="entry name" value="MSP"/>
    <property type="match status" value="1"/>
</dbReference>
<dbReference type="AlphaFoldDB" id="A0AAN7QBN2"/>
<evidence type="ECO:0000256" key="1">
    <source>
        <dbReference type="ARBA" id="ARBA00022737"/>
    </source>
</evidence>
<dbReference type="PROSITE" id="PS50088">
    <property type="entry name" value="ANK_REPEAT"/>
    <property type="match status" value="4"/>
</dbReference>
<feature type="repeat" description="ANK" evidence="3">
    <location>
        <begin position="376"/>
        <end position="408"/>
    </location>
</feature>
<dbReference type="PANTHER" id="PTHR24166">
    <property type="entry name" value="ROLLING PEBBLES, ISOFORM B"/>
    <property type="match status" value="1"/>
</dbReference>
<keyword evidence="1" id="KW-0677">Repeat</keyword>
<evidence type="ECO:0000313" key="6">
    <source>
        <dbReference type="Proteomes" id="UP001346149"/>
    </source>
</evidence>
<keyword evidence="6" id="KW-1185">Reference proteome</keyword>
<dbReference type="InterPro" id="IPR036770">
    <property type="entry name" value="Ankyrin_rpt-contain_sf"/>
</dbReference>
<protein>
    <recommendedName>
        <fullName evidence="4">MSP domain-containing protein</fullName>
    </recommendedName>
</protein>
<dbReference type="InterPro" id="IPR002110">
    <property type="entry name" value="Ankyrin_rpt"/>
</dbReference>
<evidence type="ECO:0000256" key="2">
    <source>
        <dbReference type="ARBA" id="ARBA00023043"/>
    </source>
</evidence>
<evidence type="ECO:0000259" key="4">
    <source>
        <dbReference type="PROSITE" id="PS50202"/>
    </source>
</evidence>
<feature type="domain" description="MSP" evidence="4">
    <location>
        <begin position="4"/>
        <end position="124"/>
    </location>
</feature>
<dbReference type="InterPro" id="IPR000535">
    <property type="entry name" value="MSP_dom"/>
</dbReference>
<gene>
    <name evidence="5" type="ORF">SAY86_009014</name>
</gene>
<accession>A0AAN7QBN2</accession>
<dbReference type="Gene3D" id="2.60.40.10">
    <property type="entry name" value="Immunoglobulins"/>
    <property type="match status" value="1"/>
</dbReference>
<evidence type="ECO:0000256" key="3">
    <source>
        <dbReference type="PROSITE-ProRule" id="PRU00023"/>
    </source>
</evidence>
<dbReference type="PANTHER" id="PTHR24166:SF48">
    <property type="entry name" value="PROTEIN VAPYRIN"/>
    <property type="match status" value="1"/>
</dbReference>
<feature type="repeat" description="ANK" evidence="3">
    <location>
        <begin position="287"/>
        <end position="309"/>
    </location>
</feature>
<reference evidence="5 6" key="1">
    <citation type="journal article" date="2023" name="Hortic Res">
        <title>Pangenome of water caltrop reveals structural variations and asymmetric subgenome divergence after allopolyploidization.</title>
        <authorList>
            <person name="Zhang X."/>
            <person name="Chen Y."/>
            <person name="Wang L."/>
            <person name="Yuan Y."/>
            <person name="Fang M."/>
            <person name="Shi L."/>
            <person name="Lu R."/>
            <person name="Comes H.P."/>
            <person name="Ma Y."/>
            <person name="Chen Y."/>
            <person name="Huang G."/>
            <person name="Zhou Y."/>
            <person name="Zheng Z."/>
            <person name="Qiu Y."/>
        </authorList>
    </citation>
    <scope>NUCLEOTIDE SEQUENCE [LARGE SCALE GENOMIC DNA]</scope>
    <source>
        <strain evidence="5">F231</strain>
    </source>
</reference>
<feature type="repeat" description="ANK" evidence="3">
    <location>
        <begin position="254"/>
        <end position="286"/>
    </location>
</feature>
<dbReference type="PROSITE" id="PS50297">
    <property type="entry name" value="ANK_REP_REGION"/>
    <property type="match status" value="3"/>
</dbReference>
<sequence>MDRLVELDVREIELIFKSREKCAKSFRVTNLMHAMPVAVSLSTTKPSLFTFDQPLSIIPHLSTVTYTITSAPMDQPIISSTPDSVVVKSSMLPTGKAQENDLRCLFARPGPRVFKDATIPISFTGFQVIKFLIGRAPQFPDMDYLINRSIPWCNQAQLTTLLRSAILGRDVRTVLALIDAGADVNYAEPGEKSLLSVAIDAGSLEVLEALFSSGTVIDNSIDLVHEAAERNRVDLMKVICKGLSEADVNCVDSNGRTPIHVAAAKGSVEAVRLFILAGGNPNTVDSTGWTPLHCAAEKGHLGVVEFLLECPEFNGKYVINSEAKTAFGLAAENNHKHLYDSLQLGDLLHRAARVGDVNGMNSCLLQGANVNSRDQNGWTPLHRAAFKGWTECVRALLGGGADVDAADEAGCTPLQCALEAGQVETAMLLVAKGAKAEVKSLRSCCIPVEKLDRLRKHRSLSPV</sequence>
<dbReference type="Proteomes" id="UP001346149">
    <property type="component" value="Unassembled WGS sequence"/>
</dbReference>
<dbReference type="EMBL" id="JAXQNO010000024">
    <property type="protein sequence ID" value="KAK4763246.1"/>
    <property type="molecule type" value="Genomic_DNA"/>
</dbReference>
<comment type="caution">
    <text evidence="5">The sequence shown here is derived from an EMBL/GenBank/DDBJ whole genome shotgun (WGS) entry which is preliminary data.</text>
</comment>
<dbReference type="InterPro" id="IPR013783">
    <property type="entry name" value="Ig-like_fold"/>
</dbReference>
<proteinExistence type="predicted"/>
<dbReference type="SUPFAM" id="SSF48403">
    <property type="entry name" value="Ankyrin repeat"/>
    <property type="match status" value="1"/>
</dbReference>
<organism evidence="5 6">
    <name type="scientific">Trapa natans</name>
    <name type="common">Water chestnut</name>
    <dbReference type="NCBI Taxonomy" id="22666"/>
    <lineage>
        <taxon>Eukaryota</taxon>
        <taxon>Viridiplantae</taxon>
        <taxon>Streptophyta</taxon>
        <taxon>Embryophyta</taxon>
        <taxon>Tracheophyta</taxon>
        <taxon>Spermatophyta</taxon>
        <taxon>Magnoliopsida</taxon>
        <taxon>eudicotyledons</taxon>
        <taxon>Gunneridae</taxon>
        <taxon>Pentapetalae</taxon>
        <taxon>rosids</taxon>
        <taxon>malvids</taxon>
        <taxon>Myrtales</taxon>
        <taxon>Lythraceae</taxon>
        <taxon>Trapa</taxon>
    </lineage>
</organism>